<gene>
    <name evidence="1" type="ORF">GTP56_05950</name>
</gene>
<dbReference type="Proteomes" id="UP000469734">
    <property type="component" value="Unassembled WGS sequence"/>
</dbReference>
<evidence type="ECO:0000313" key="1">
    <source>
        <dbReference type="EMBL" id="MYM71740.1"/>
    </source>
</evidence>
<comment type="caution">
    <text evidence="1">The sequence shown here is derived from an EMBL/GenBank/DDBJ whole genome shotgun (WGS) entry which is preliminary data.</text>
</comment>
<name>A0A7X4KFV2_9BURK</name>
<organism evidence="1 2">
    <name type="scientific">Duganella margarita</name>
    <dbReference type="NCBI Taxonomy" id="2692170"/>
    <lineage>
        <taxon>Bacteria</taxon>
        <taxon>Pseudomonadati</taxon>
        <taxon>Pseudomonadota</taxon>
        <taxon>Betaproteobacteria</taxon>
        <taxon>Burkholderiales</taxon>
        <taxon>Oxalobacteraceae</taxon>
        <taxon>Telluria group</taxon>
        <taxon>Duganella</taxon>
    </lineage>
</organism>
<evidence type="ECO:0000313" key="2">
    <source>
        <dbReference type="Proteomes" id="UP000469734"/>
    </source>
</evidence>
<accession>A0A7X4KFV2</accession>
<sequence length="272" mass="30430">MTRRRRIMLKEQFEEGRMPSQEDFADLIDSMLSMLDEGFDKSPEHGFKIAQLQDGKLISFYQDIGTGAAVWSLRLDKANSNLNFQDRQGKPLLTLASNGDGDDGYASAVGIRQSQPRHELDVAGTVASHGRVGRAGEMAVPADGYWYDVSDYVSGCQIWEVVAGAGAKDSEGRYAVMHAFATNAYGANGEISYHQSHFGNKCSRIELRWQRADAGKPFDFKLQMRVGCSYGEDVWIKYHITQLWQDTLMLESEVKPPRMPSPEYDEKGKVKG</sequence>
<dbReference type="EMBL" id="WWCR01000004">
    <property type="protein sequence ID" value="MYM71740.1"/>
    <property type="molecule type" value="Genomic_DNA"/>
</dbReference>
<protein>
    <submittedName>
        <fullName evidence="1">Uncharacterized protein</fullName>
    </submittedName>
</protein>
<dbReference type="AlphaFoldDB" id="A0A7X4KFV2"/>
<proteinExistence type="predicted"/>
<reference evidence="1 2" key="1">
    <citation type="submission" date="2019-12" db="EMBL/GenBank/DDBJ databases">
        <title>Novel species isolated from a subtropical stream in China.</title>
        <authorList>
            <person name="Lu H."/>
        </authorList>
    </citation>
    <scope>NUCLEOTIDE SEQUENCE [LARGE SCALE GENOMIC DNA]</scope>
    <source>
        <strain evidence="1 2">FT134W</strain>
    </source>
</reference>
<dbReference type="RefSeq" id="WP_161049382.1">
    <property type="nucleotide sequence ID" value="NZ_WWCR01000004.1"/>
</dbReference>